<protein>
    <submittedName>
        <fullName evidence="2">7307_t:CDS:1</fullName>
    </submittedName>
</protein>
<keyword evidence="3" id="KW-1185">Reference proteome</keyword>
<dbReference type="Proteomes" id="UP000789375">
    <property type="component" value="Unassembled WGS sequence"/>
</dbReference>
<dbReference type="EMBL" id="CAJVPP010001898">
    <property type="protein sequence ID" value="CAG8577982.1"/>
    <property type="molecule type" value="Genomic_DNA"/>
</dbReference>
<comment type="caution">
    <text evidence="2">The sequence shown here is derived from an EMBL/GenBank/DDBJ whole genome shotgun (WGS) entry which is preliminary data.</text>
</comment>
<evidence type="ECO:0000256" key="1">
    <source>
        <dbReference type="SAM" id="MobiDB-lite"/>
    </source>
</evidence>
<feature type="compositionally biased region" description="Polar residues" evidence="1">
    <location>
        <begin position="15"/>
        <end position="41"/>
    </location>
</feature>
<evidence type="ECO:0000313" key="2">
    <source>
        <dbReference type="EMBL" id="CAG8577982.1"/>
    </source>
</evidence>
<sequence length="101" mass="10920">MPYGVANSHFQPSMANSNASAQLHPSTYASHTGHANANPPLSANYIPFPNPLQPSQNILCFDIPGFKIIIIPVDNSTSNNINNNSQAQFQQSFNNCNNFSG</sequence>
<accession>A0A9N9BUU0</accession>
<evidence type="ECO:0000313" key="3">
    <source>
        <dbReference type="Proteomes" id="UP000789375"/>
    </source>
</evidence>
<name>A0A9N9BUU0_FUNMO</name>
<proteinExistence type="predicted"/>
<organism evidence="2 3">
    <name type="scientific">Funneliformis mosseae</name>
    <name type="common">Endomycorrhizal fungus</name>
    <name type="synonym">Glomus mosseae</name>
    <dbReference type="NCBI Taxonomy" id="27381"/>
    <lineage>
        <taxon>Eukaryota</taxon>
        <taxon>Fungi</taxon>
        <taxon>Fungi incertae sedis</taxon>
        <taxon>Mucoromycota</taxon>
        <taxon>Glomeromycotina</taxon>
        <taxon>Glomeromycetes</taxon>
        <taxon>Glomerales</taxon>
        <taxon>Glomeraceae</taxon>
        <taxon>Funneliformis</taxon>
    </lineage>
</organism>
<feature type="region of interest" description="Disordered" evidence="1">
    <location>
        <begin position="15"/>
        <end position="43"/>
    </location>
</feature>
<reference evidence="2" key="1">
    <citation type="submission" date="2021-06" db="EMBL/GenBank/DDBJ databases">
        <authorList>
            <person name="Kallberg Y."/>
            <person name="Tangrot J."/>
            <person name="Rosling A."/>
        </authorList>
    </citation>
    <scope>NUCLEOTIDE SEQUENCE</scope>
    <source>
        <strain evidence="2">87-6 pot B 2015</strain>
    </source>
</reference>
<dbReference type="AlphaFoldDB" id="A0A9N9BUU0"/>
<gene>
    <name evidence="2" type="ORF">FMOSSE_LOCUS7802</name>
</gene>